<keyword evidence="4" id="KW-1185">Reference proteome</keyword>
<dbReference type="PRINTS" id="PR01217">
    <property type="entry name" value="PRICHEXTENSN"/>
</dbReference>
<dbReference type="PANTHER" id="PTHR47027:SF25">
    <property type="entry name" value="REVERSE TRANSCRIPTASE DOMAIN-CONTAINING PROTEIN"/>
    <property type="match status" value="1"/>
</dbReference>
<dbReference type="Proteomes" id="UP000762676">
    <property type="component" value="Unassembled WGS sequence"/>
</dbReference>
<dbReference type="InterPro" id="IPR000477">
    <property type="entry name" value="RT_dom"/>
</dbReference>
<feature type="compositionally biased region" description="Pro residues" evidence="1">
    <location>
        <begin position="449"/>
        <end position="461"/>
    </location>
</feature>
<dbReference type="Pfam" id="PF00078">
    <property type="entry name" value="RVT_1"/>
    <property type="match status" value="1"/>
</dbReference>
<feature type="compositionally biased region" description="Pro residues" evidence="1">
    <location>
        <begin position="477"/>
        <end position="496"/>
    </location>
</feature>
<dbReference type="PANTHER" id="PTHR47027">
    <property type="entry name" value="REVERSE TRANSCRIPTASE DOMAIN-CONTAINING PROTEIN"/>
    <property type="match status" value="1"/>
</dbReference>
<sequence length="532" mass="57630">MYANNQCCLRHGGQQSDWFAVKSGVRQGCIISPLLFLIAIDWVMKRATNQQPRGITWKAFKHLEDEDFADDIALLSHSQKDMQEKTRCVETTARSIGLKISHSKSKVMKINTKSNSDVLIDGKSEENVTDFKYLGSYLTADGNINREISARIAMASTAFYKLNNIWNSNRAPSSACTLGGHLAGEKKCDMCCHDDTCVNQITSQLLQKAPVICPGQCSLSHPEACWNVVTVCGADQFCELKLGRRRNIIGHCRDEDDSRSRCLLSVLKNPCPAAMLTDPSLSVPNDCYIDCCTDNSCVGSHFGGVYSNGVGSAVLPPIFTSTVSTSTVTTVATTMSPYNVYSKLVQECRDHLEPGVCNDLKATQDLCKENGSGLHVDLCPETCGVCQAIKEANCHDTVLDGECAQLMAEKDICSGALARYTCPATCGLCDILIEEKLVAILAAKSTKPPTQPPTTQPPTQPPSTQSPTQPQTTQSTTPPPTTQPPTQPPTTQPPKQPLTTQSTTPPPTTQPPTELPTIQPPIITPSKLMANH</sequence>
<gene>
    <name evidence="3" type="ORF">ElyMa_002753400</name>
</gene>
<evidence type="ECO:0000313" key="4">
    <source>
        <dbReference type="Proteomes" id="UP000762676"/>
    </source>
</evidence>
<reference evidence="3 4" key="1">
    <citation type="journal article" date="2021" name="Elife">
        <title>Chloroplast acquisition without the gene transfer in kleptoplastic sea slugs, Plakobranchus ocellatus.</title>
        <authorList>
            <person name="Maeda T."/>
            <person name="Takahashi S."/>
            <person name="Yoshida T."/>
            <person name="Shimamura S."/>
            <person name="Takaki Y."/>
            <person name="Nagai Y."/>
            <person name="Toyoda A."/>
            <person name="Suzuki Y."/>
            <person name="Arimoto A."/>
            <person name="Ishii H."/>
            <person name="Satoh N."/>
            <person name="Nishiyama T."/>
            <person name="Hasebe M."/>
            <person name="Maruyama T."/>
            <person name="Minagawa J."/>
            <person name="Obokata J."/>
            <person name="Shigenobu S."/>
        </authorList>
    </citation>
    <scope>NUCLEOTIDE SEQUENCE [LARGE SCALE GENOMIC DNA]</scope>
</reference>
<feature type="region of interest" description="Disordered" evidence="1">
    <location>
        <begin position="446"/>
        <end position="532"/>
    </location>
</feature>
<protein>
    <recommendedName>
        <fullName evidence="2">Reverse transcriptase domain-containing protein</fullName>
    </recommendedName>
</protein>
<dbReference type="PROSITE" id="PS50878">
    <property type="entry name" value="RT_POL"/>
    <property type="match status" value="1"/>
</dbReference>
<evidence type="ECO:0000256" key="1">
    <source>
        <dbReference type="SAM" id="MobiDB-lite"/>
    </source>
</evidence>
<name>A0AAV4HL09_9GAST</name>
<feature type="compositionally biased region" description="Pro residues" evidence="1">
    <location>
        <begin position="504"/>
        <end position="523"/>
    </location>
</feature>
<dbReference type="InterPro" id="IPR003582">
    <property type="entry name" value="ShKT_dom"/>
</dbReference>
<evidence type="ECO:0000313" key="3">
    <source>
        <dbReference type="EMBL" id="GFR97758.1"/>
    </source>
</evidence>
<dbReference type="EMBL" id="BMAT01005646">
    <property type="protein sequence ID" value="GFR97758.1"/>
    <property type="molecule type" value="Genomic_DNA"/>
</dbReference>
<dbReference type="AlphaFoldDB" id="A0AAV4HL09"/>
<feature type="compositionally biased region" description="Low complexity" evidence="1">
    <location>
        <begin position="462"/>
        <end position="476"/>
    </location>
</feature>
<accession>A0AAV4HL09</accession>
<dbReference type="SMART" id="SM00254">
    <property type="entry name" value="ShKT"/>
    <property type="match status" value="2"/>
</dbReference>
<dbReference type="SUPFAM" id="SSF56672">
    <property type="entry name" value="DNA/RNA polymerases"/>
    <property type="match status" value="1"/>
</dbReference>
<proteinExistence type="predicted"/>
<dbReference type="InterPro" id="IPR043502">
    <property type="entry name" value="DNA/RNA_pol_sf"/>
</dbReference>
<evidence type="ECO:0000259" key="2">
    <source>
        <dbReference type="PROSITE" id="PS50878"/>
    </source>
</evidence>
<feature type="domain" description="Reverse transcriptase" evidence="2">
    <location>
        <begin position="1"/>
        <end position="138"/>
    </location>
</feature>
<organism evidence="3 4">
    <name type="scientific">Elysia marginata</name>
    <dbReference type="NCBI Taxonomy" id="1093978"/>
    <lineage>
        <taxon>Eukaryota</taxon>
        <taxon>Metazoa</taxon>
        <taxon>Spiralia</taxon>
        <taxon>Lophotrochozoa</taxon>
        <taxon>Mollusca</taxon>
        <taxon>Gastropoda</taxon>
        <taxon>Heterobranchia</taxon>
        <taxon>Euthyneura</taxon>
        <taxon>Panpulmonata</taxon>
        <taxon>Sacoglossa</taxon>
        <taxon>Placobranchoidea</taxon>
        <taxon>Plakobranchidae</taxon>
        <taxon>Elysia</taxon>
    </lineage>
</organism>
<comment type="caution">
    <text evidence="3">The sequence shown here is derived from an EMBL/GenBank/DDBJ whole genome shotgun (WGS) entry which is preliminary data.</text>
</comment>